<dbReference type="AlphaFoldDB" id="A0AAD4BY48"/>
<reference evidence="2" key="1">
    <citation type="submission" date="2019-10" db="EMBL/GenBank/DDBJ databases">
        <authorList>
            <consortium name="DOE Joint Genome Institute"/>
            <person name="Kuo A."/>
            <person name="Miyauchi S."/>
            <person name="Kiss E."/>
            <person name="Drula E."/>
            <person name="Kohler A."/>
            <person name="Sanchez-Garcia M."/>
            <person name="Andreopoulos B."/>
            <person name="Barry K.W."/>
            <person name="Bonito G."/>
            <person name="Buee M."/>
            <person name="Carver A."/>
            <person name="Chen C."/>
            <person name="Cichocki N."/>
            <person name="Clum A."/>
            <person name="Culley D."/>
            <person name="Crous P.W."/>
            <person name="Fauchery L."/>
            <person name="Girlanda M."/>
            <person name="Hayes R."/>
            <person name="Keri Z."/>
            <person name="LaButti K."/>
            <person name="Lipzen A."/>
            <person name="Lombard V."/>
            <person name="Magnuson J."/>
            <person name="Maillard F."/>
            <person name="Morin E."/>
            <person name="Murat C."/>
            <person name="Nolan M."/>
            <person name="Ohm R."/>
            <person name="Pangilinan J."/>
            <person name="Pereira M."/>
            <person name="Perotto S."/>
            <person name="Peter M."/>
            <person name="Riley R."/>
            <person name="Sitrit Y."/>
            <person name="Stielow B."/>
            <person name="Szollosi G."/>
            <person name="Zifcakova L."/>
            <person name="Stursova M."/>
            <person name="Spatafora J.W."/>
            <person name="Tedersoo L."/>
            <person name="Vaario L.-M."/>
            <person name="Yamada A."/>
            <person name="Yan M."/>
            <person name="Wang P."/>
            <person name="Xu J."/>
            <person name="Bruns T."/>
            <person name="Baldrian P."/>
            <person name="Vilgalys R."/>
            <person name="Henrissat B."/>
            <person name="Grigoriev I.V."/>
            <person name="Hibbett D."/>
            <person name="Nagy L.G."/>
            <person name="Martin F.M."/>
        </authorList>
    </citation>
    <scope>NUCLEOTIDE SEQUENCE</scope>
    <source>
        <strain evidence="2">BED1</strain>
    </source>
</reference>
<gene>
    <name evidence="2" type="ORF">L210DRAFT_960760</name>
</gene>
<protein>
    <submittedName>
        <fullName evidence="2">Uncharacterized protein</fullName>
    </submittedName>
</protein>
<keyword evidence="3" id="KW-1185">Reference proteome</keyword>
<dbReference type="EMBL" id="WHUW01000008">
    <property type="protein sequence ID" value="KAF8442948.1"/>
    <property type="molecule type" value="Genomic_DNA"/>
</dbReference>
<evidence type="ECO:0000313" key="3">
    <source>
        <dbReference type="Proteomes" id="UP001194468"/>
    </source>
</evidence>
<dbReference type="Gene3D" id="3.40.50.11960">
    <property type="match status" value="1"/>
</dbReference>
<proteinExistence type="predicted"/>
<dbReference type="Proteomes" id="UP001194468">
    <property type="component" value="Unassembled WGS sequence"/>
</dbReference>
<dbReference type="InterPro" id="IPR019341">
    <property type="entry name" value="Alpha/Gamma-adaptin-bd_p34"/>
</dbReference>
<dbReference type="PANTHER" id="PTHR14659">
    <property type="entry name" value="ALPHA- AND GAMMA-ADAPTIN-BINDING PROTEIN P34"/>
    <property type="match status" value="1"/>
</dbReference>
<comment type="caution">
    <text evidence="2">The sequence shown here is derived from an EMBL/GenBank/DDBJ whole genome shotgun (WGS) entry which is preliminary data.</text>
</comment>
<organism evidence="2 3">
    <name type="scientific">Boletus edulis BED1</name>
    <dbReference type="NCBI Taxonomy" id="1328754"/>
    <lineage>
        <taxon>Eukaryota</taxon>
        <taxon>Fungi</taxon>
        <taxon>Dikarya</taxon>
        <taxon>Basidiomycota</taxon>
        <taxon>Agaricomycotina</taxon>
        <taxon>Agaricomycetes</taxon>
        <taxon>Agaricomycetidae</taxon>
        <taxon>Boletales</taxon>
        <taxon>Boletineae</taxon>
        <taxon>Boletaceae</taxon>
        <taxon>Boletoideae</taxon>
        <taxon>Boletus</taxon>
    </lineage>
</organism>
<reference evidence="2" key="2">
    <citation type="journal article" date="2020" name="Nat. Commun.">
        <title>Large-scale genome sequencing of mycorrhizal fungi provides insights into the early evolution of symbiotic traits.</title>
        <authorList>
            <person name="Miyauchi S."/>
            <person name="Kiss E."/>
            <person name="Kuo A."/>
            <person name="Drula E."/>
            <person name="Kohler A."/>
            <person name="Sanchez-Garcia M."/>
            <person name="Morin E."/>
            <person name="Andreopoulos B."/>
            <person name="Barry K.W."/>
            <person name="Bonito G."/>
            <person name="Buee M."/>
            <person name="Carver A."/>
            <person name="Chen C."/>
            <person name="Cichocki N."/>
            <person name="Clum A."/>
            <person name="Culley D."/>
            <person name="Crous P.W."/>
            <person name="Fauchery L."/>
            <person name="Girlanda M."/>
            <person name="Hayes R.D."/>
            <person name="Keri Z."/>
            <person name="LaButti K."/>
            <person name="Lipzen A."/>
            <person name="Lombard V."/>
            <person name="Magnuson J."/>
            <person name="Maillard F."/>
            <person name="Murat C."/>
            <person name="Nolan M."/>
            <person name="Ohm R.A."/>
            <person name="Pangilinan J."/>
            <person name="Pereira M.F."/>
            <person name="Perotto S."/>
            <person name="Peter M."/>
            <person name="Pfister S."/>
            <person name="Riley R."/>
            <person name="Sitrit Y."/>
            <person name="Stielow J.B."/>
            <person name="Szollosi G."/>
            <person name="Zifcakova L."/>
            <person name="Stursova M."/>
            <person name="Spatafora J.W."/>
            <person name="Tedersoo L."/>
            <person name="Vaario L.M."/>
            <person name="Yamada A."/>
            <person name="Yan M."/>
            <person name="Wang P."/>
            <person name="Xu J."/>
            <person name="Bruns T."/>
            <person name="Baldrian P."/>
            <person name="Vilgalys R."/>
            <person name="Dunand C."/>
            <person name="Henrissat B."/>
            <person name="Grigoriev I.V."/>
            <person name="Hibbett D."/>
            <person name="Nagy L.G."/>
            <person name="Martin F.M."/>
        </authorList>
    </citation>
    <scope>NUCLEOTIDE SEQUENCE</scope>
    <source>
        <strain evidence="2">BED1</strain>
    </source>
</reference>
<feature type="compositionally biased region" description="Polar residues" evidence="1">
    <location>
        <begin position="292"/>
        <end position="304"/>
    </location>
</feature>
<evidence type="ECO:0000313" key="2">
    <source>
        <dbReference type="EMBL" id="KAF8442948.1"/>
    </source>
</evidence>
<accession>A0AAD4BY48</accession>
<dbReference type="Pfam" id="PF10199">
    <property type="entry name" value="Adaptin_binding"/>
    <property type="match status" value="1"/>
</dbReference>
<sequence length="495" mass="53347">MSGISSVFIDHGACYLKNHWHELAKDVVVDDSASAVPWTIVNKYYTANVRFLVHTISSWAAIQDELLTPALLFVWNRGEPYRDYIHKLSQHASQREFEVALAVRLPPTGPTSPAEVEDDDEEDVDAYLSSKGFEFVDVPVIEASSPDRSGILGIPRIVDALSTIMWPSMVRQTSKRATAGFINPGISSDDYHNLVRLVGDKINGNDGDRMQRELEELERWLDEDTLSSDADARSAGGDDESVPWSTVVTPGTLSPSSSGFLETLCPTTPKAGFDDDFTSFVSAPSPEPASIPQPSTKSASSPQGSPAFASTTFSSTFSFNSASSGRLTPTFDDHGGFDTTRLALGESYKSLGSVSDFGDQDKDSISFERLSNSSDQADKDMPSHAEIAETSRRIFGAIPLSLSPTQERGDGSVHATALGGVPSQGHPGQELDVEMMDADLERFDLQSVFGALQGLKEEIAGMPDKERRKAAARVALGLAYGLGGNPHSEASEESV</sequence>
<evidence type="ECO:0000256" key="1">
    <source>
        <dbReference type="SAM" id="MobiDB-lite"/>
    </source>
</evidence>
<feature type="region of interest" description="Disordered" evidence="1">
    <location>
        <begin position="275"/>
        <end position="307"/>
    </location>
</feature>
<feature type="region of interest" description="Disordered" evidence="1">
    <location>
        <begin position="223"/>
        <end position="249"/>
    </location>
</feature>
<name>A0AAD4BY48_BOLED</name>
<dbReference type="PANTHER" id="PTHR14659:SF1">
    <property type="entry name" value="ALPHA- AND GAMMA-ADAPTIN-BINDING PROTEIN P34"/>
    <property type="match status" value="1"/>
</dbReference>